<gene>
    <name evidence="3" type="ORF">I598_0622</name>
</gene>
<organism evidence="3 4">
    <name type="scientific">Isoptericola dokdonensis DS-3</name>
    <dbReference type="NCBI Taxonomy" id="1300344"/>
    <lineage>
        <taxon>Bacteria</taxon>
        <taxon>Bacillati</taxon>
        <taxon>Actinomycetota</taxon>
        <taxon>Actinomycetes</taxon>
        <taxon>Micrococcales</taxon>
        <taxon>Promicromonosporaceae</taxon>
        <taxon>Isoptericola</taxon>
    </lineage>
</organism>
<evidence type="ECO:0000259" key="2">
    <source>
        <dbReference type="Pfam" id="PF08327"/>
    </source>
</evidence>
<sequence length="151" mass="17027">MGTIERQLYVEAAPEVVFAVVSEPEHVKRWWPDEADYPLEPGGPGRIGFAEDGGATHWETFTVVEVDPPHRFTFRWSYPQGVPARRGNSFLVEFVLAPEGKGTRLTMTETGFREQGWTEAQVVAAYEDHVAGWDHFLPLLPRYAESLEVPA</sequence>
<evidence type="ECO:0000313" key="4">
    <source>
        <dbReference type="Proteomes" id="UP000076794"/>
    </source>
</evidence>
<dbReference type="EMBL" id="CP014209">
    <property type="protein sequence ID" value="ANC30202.1"/>
    <property type="molecule type" value="Genomic_DNA"/>
</dbReference>
<evidence type="ECO:0000256" key="1">
    <source>
        <dbReference type="ARBA" id="ARBA00006817"/>
    </source>
</evidence>
<comment type="similarity">
    <text evidence="1">Belongs to the AHA1 family.</text>
</comment>
<proteinExistence type="inferred from homology"/>
<protein>
    <recommendedName>
        <fullName evidence="2">Activator of Hsp90 ATPase homologue 1/2-like C-terminal domain-containing protein</fullName>
    </recommendedName>
</protein>
<dbReference type="KEGG" id="ido:I598_0622"/>
<keyword evidence="4" id="KW-1185">Reference proteome</keyword>
<dbReference type="STRING" id="1300344.I598_0622"/>
<dbReference type="Proteomes" id="UP000076794">
    <property type="component" value="Chromosome"/>
</dbReference>
<accession>A0A168EM29</accession>
<evidence type="ECO:0000313" key="3">
    <source>
        <dbReference type="EMBL" id="ANC30202.1"/>
    </source>
</evidence>
<dbReference type="Pfam" id="PF08327">
    <property type="entry name" value="AHSA1"/>
    <property type="match status" value="1"/>
</dbReference>
<dbReference type="PATRIC" id="fig|1300344.3.peg.625"/>
<dbReference type="Gene3D" id="3.30.530.20">
    <property type="match status" value="1"/>
</dbReference>
<reference evidence="3 4" key="1">
    <citation type="submission" date="2016-01" db="EMBL/GenBank/DDBJ databases">
        <title>Complete genome sequence of a soil Actinobacterium, Isoptericola dokdonensis DS-3.</title>
        <authorList>
            <person name="Kwon S.-K."/>
            <person name="Kim J.F."/>
        </authorList>
    </citation>
    <scope>NUCLEOTIDE SEQUENCE [LARGE SCALE GENOMIC DNA]</scope>
    <source>
        <strain evidence="3 4">DS-3</strain>
    </source>
</reference>
<dbReference type="InterPro" id="IPR013538">
    <property type="entry name" value="ASHA1/2-like_C"/>
</dbReference>
<name>A0A168EM29_9MICO</name>
<feature type="domain" description="Activator of Hsp90 ATPase homologue 1/2-like C-terminal" evidence="2">
    <location>
        <begin position="12"/>
        <end position="143"/>
    </location>
</feature>
<dbReference type="AlphaFoldDB" id="A0A168EM29"/>
<dbReference type="SUPFAM" id="SSF55961">
    <property type="entry name" value="Bet v1-like"/>
    <property type="match status" value="1"/>
</dbReference>
<dbReference type="InterPro" id="IPR023393">
    <property type="entry name" value="START-like_dom_sf"/>
</dbReference>